<protein>
    <recommendedName>
        <fullName evidence="3">Reverse transcriptase domain-containing protein</fullName>
    </recommendedName>
</protein>
<name>A0ABQ9DVB5_9PASS</name>
<dbReference type="PANTHER" id="PTHR47027">
    <property type="entry name" value="REVERSE TRANSCRIPTASE DOMAIN-CONTAINING PROTEIN"/>
    <property type="match status" value="1"/>
</dbReference>
<dbReference type="PANTHER" id="PTHR47027:SF20">
    <property type="entry name" value="REVERSE TRANSCRIPTASE-LIKE PROTEIN WITH RNA-DIRECTED DNA POLYMERASE DOMAIN"/>
    <property type="match status" value="1"/>
</dbReference>
<gene>
    <name evidence="1" type="ORF">WISP_17475</name>
</gene>
<dbReference type="Proteomes" id="UP001145742">
    <property type="component" value="Unassembled WGS sequence"/>
</dbReference>
<proteinExistence type="predicted"/>
<reference evidence="1" key="1">
    <citation type="submission" date="2019-10" db="EMBL/GenBank/DDBJ databases">
        <authorList>
            <person name="Soares A.E.R."/>
            <person name="Aleixo A."/>
            <person name="Schneider P."/>
            <person name="Miyaki C.Y."/>
            <person name="Schneider M.P."/>
            <person name="Mello C."/>
            <person name="Vasconcelos A.T.R."/>
        </authorList>
    </citation>
    <scope>NUCLEOTIDE SEQUENCE</scope>
    <source>
        <tissue evidence="1">Muscle</tissue>
    </source>
</reference>
<sequence>MMLQRPTADLDEENGIYIRYRTNGSLFNPRRLKAHTKTLNHLVHKLLFADDATLVAHTEAALQCLTSCFADAAELFGLEVRLEKTEVLYQPALQEVFHHPHITIGESELKLVQQFTCLGSIISSDGKIDKEIDNRLAKAYRAFGKLHKRVCCNKHQKKSTLISVYRAIVLSTLLYGSESWVIYCHHLRLL</sequence>
<organism evidence="1 2">
    <name type="scientific">Willisornis vidua</name>
    <name type="common">Xingu scale-backed antbird</name>
    <dbReference type="NCBI Taxonomy" id="1566151"/>
    <lineage>
        <taxon>Eukaryota</taxon>
        <taxon>Metazoa</taxon>
        <taxon>Chordata</taxon>
        <taxon>Craniata</taxon>
        <taxon>Vertebrata</taxon>
        <taxon>Euteleostomi</taxon>
        <taxon>Archelosauria</taxon>
        <taxon>Archosauria</taxon>
        <taxon>Dinosauria</taxon>
        <taxon>Saurischia</taxon>
        <taxon>Theropoda</taxon>
        <taxon>Coelurosauria</taxon>
        <taxon>Aves</taxon>
        <taxon>Neognathae</taxon>
        <taxon>Neoaves</taxon>
        <taxon>Telluraves</taxon>
        <taxon>Australaves</taxon>
        <taxon>Passeriformes</taxon>
        <taxon>Thamnophilidae</taxon>
        <taxon>Willisornis</taxon>
    </lineage>
</organism>
<comment type="caution">
    <text evidence="1">The sequence shown here is derived from an EMBL/GenBank/DDBJ whole genome shotgun (WGS) entry which is preliminary data.</text>
</comment>
<evidence type="ECO:0000313" key="1">
    <source>
        <dbReference type="EMBL" id="KAJ7426266.1"/>
    </source>
</evidence>
<evidence type="ECO:0000313" key="2">
    <source>
        <dbReference type="Proteomes" id="UP001145742"/>
    </source>
</evidence>
<accession>A0ABQ9DVB5</accession>
<keyword evidence="2" id="KW-1185">Reference proteome</keyword>
<dbReference type="EMBL" id="WHWB01032263">
    <property type="protein sequence ID" value="KAJ7426266.1"/>
    <property type="molecule type" value="Genomic_DNA"/>
</dbReference>
<evidence type="ECO:0008006" key="3">
    <source>
        <dbReference type="Google" id="ProtNLM"/>
    </source>
</evidence>